<accession>A0A2V0P0S7</accession>
<protein>
    <submittedName>
        <fullName evidence="2">Uncharacterized protein</fullName>
    </submittedName>
</protein>
<proteinExistence type="predicted"/>
<keyword evidence="3" id="KW-1185">Reference proteome</keyword>
<reference evidence="2 3" key="1">
    <citation type="journal article" date="2018" name="Sci. Rep.">
        <title>Raphidocelis subcapitata (=Pseudokirchneriella subcapitata) provides an insight into genome evolution and environmental adaptations in the Sphaeropleales.</title>
        <authorList>
            <person name="Suzuki S."/>
            <person name="Yamaguchi H."/>
            <person name="Nakajima N."/>
            <person name="Kawachi M."/>
        </authorList>
    </citation>
    <scope>NUCLEOTIDE SEQUENCE [LARGE SCALE GENOMIC DNA]</scope>
    <source>
        <strain evidence="2 3">NIES-35</strain>
    </source>
</reference>
<name>A0A2V0P0S7_9CHLO</name>
<evidence type="ECO:0000256" key="1">
    <source>
        <dbReference type="SAM" id="MobiDB-lite"/>
    </source>
</evidence>
<dbReference type="Proteomes" id="UP000247498">
    <property type="component" value="Unassembled WGS sequence"/>
</dbReference>
<evidence type="ECO:0000313" key="2">
    <source>
        <dbReference type="EMBL" id="GBF93468.1"/>
    </source>
</evidence>
<gene>
    <name evidence="2" type="ORF">Rsub_06601</name>
</gene>
<feature type="compositionally biased region" description="Low complexity" evidence="1">
    <location>
        <begin position="335"/>
        <end position="344"/>
    </location>
</feature>
<organism evidence="2 3">
    <name type="scientific">Raphidocelis subcapitata</name>
    <dbReference type="NCBI Taxonomy" id="307507"/>
    <lineage>
        <taxon>Eukaryota</taxon>
        <taxon>Viridiplantae</taxon>
        <taxon>Chlorophyta</taxon>
        <taxon>core chlorophytes</taxon>
        <taxon>Chlorophyceae</taxon>
        <taxon>CS clade</taxon>
        <taxon>Sphaeropleales</taxon>
        <taxon>Selenastraceae</taxon>
        <taxon>Raphidocelis</taxon>
    </lineage>
</organism>
<sequence length="495" mass="50017">MGPELWLARQLICATGNTDFAAGVIRWNSGEVNPAAVPAVLAAISRDGKAAHAAWRSAGGRGSHLLAGVDAAAMLEAVRDGAVIPVSDSAAASLLALRDRHARLARAAADAAAERAHRCPLPAWQQAPGAAGRGGGCKRRRGEPLGFATEGAAEAAAEAVRIELLTIGGAMAGIKRGAGDPGPFDTPMSDGWDVGAPSRAGGRPVKGGRRVARAFGKASRSGGGRPGGPPRAGAPKAHRARLGAAAGPSPLGGGGPPGSGGRVAGAGAPLAARGGGVGKPRHAVRRALHMASYRQSTGGQNLTGQQQPRRELRAPLLEQRRLLRRRWQLQLWQRRAARPWRAQPQPRPQAETKAEAEEVMQLQGAVPEQRVEERQLQTGPQQAEEQRHARQAAIEAAGQDSAGAGGSGGASGSGGGAGGGEPSASPAPAEAGPGGGARLVTGGGAGGGGDEALVFALRDAVRHSATHSRGGTSAQASLRLRLLAARGAAAQARRR</sequence>
<evidence type="ECO:0000313" key="3">
    <source>
        <dbReference type="Proteomes" id="UP000247498"/>
    </source>
</evidence>
<dbReference type="InParanoid" id="A0A2V0P0S7"/>
<feature type="region of interest" description="Disordered" evidence="1">
    <location>
        <begin position="335"/>
        <end position="450"/>
    </location>
</feature>
<dbReference type="AlphaFoldDB" id="A0A2V0P0S7"/>
<comment type="caution">
    <text evidence="2">The sequence shown here is derived from an EMBL/GenBank/DDBJ whole genome shotgun (WGS) entry which is preliminary data.</text>
</comment>
<feature type="compositionally biased region" description="Gly residues" evidence="1">
    <location>
        <begin position="250"/>
        <end position="264"/>
    </location>
</feature>
<dbReference type="EMBL" id="BDRX01000041">
    <property type="protein sequence ID" value="GBF93468.1"/>
    <property type="molecule type" value="Genomic_DNA"/>
</dbReference>
<feature type="compositionally biased region" description="Low complexity" evidence="1">
    <location>
        <begin position="422"/>
        <end position="431"/>
    </location>
</feature>
<feature type="region of interest" description="Disordered" evidence="1">
    <location>
        <begin position="178"/>
        <end position="278"/>
    </location>
</feature>
<feature type="compositionally biased region" description="Low complexity" evidence="1">
    <location>
        <begin position="391"/>
        <end position="402"/>
    </location>
</feature>
<feature type="compositionally biased region" description="Gly residues" evidence="1">
    <location>
        <begin position="403"/>
        <end position="421"/>
    </location>
</feature>
<feature type="compositionally biased region" description="Gly residues" evidence="1">
    <location>
        <begin position="432"/>
        <end position="450"/>
    </location>
</feature>